<accession>A0A1H8SC62</accession>
<protein>
    <submittedName>
        <fullName evidence="1">Uncharacterized protein</fullName>
    </submittedName>
</protein>
<dbReference type="STRING" id="569882.SAMN04490248_111100"/>
<evidence type="ECO:0000313" key="2">
    <source>
        <dbReference type="Proteomes" id="UP000198893"/>
    </source>
</evidence>
<evidence type="ECO:0000313" key="1">
    <source>
        <dbReference type="EMBL" id="SEO76165.1"/>
    </source>
</evidence>
<name>A0A1H8SC62_9RHOB</name>
<dbReference type="Proteomes" id="UP000198893">
    <property type="component" value="Unassembled WGS sequence"/>
</dbReference>
<proteinExistence type="predicted"/>
<keyword evidence="2" id="KW-1185">Reference proteome</keyword>
<gene>
    <name evidence="1" type="ORF">SAMN04490248_111100</name>
</gene>
<organism evidence="1 2">
    <name type="scientific">Salinihabitans flavidus</name>
    <dbReference type="NCBI Taxonomy" id="569882"/>
    <lineage>
        <taxon>Bacteria</taxon>
        <taxon>Pseudomonadati</taxon>
        <taxon>Pseudomonadota</taxon>
        <taxon>Alphaproteobacteria</taxon>
        <taxon>Rhodobacterales</taxon>
        <taxon>Roseobacteraceae</taxon>
        <taxon>Salinihabitans</taxon>
    </lineage>
</organism>
<reference evidence="1 2" key="1">
    <citation type="submission" date="2016-10" db="EMBL/GenBank/DDBJ databases">
        <authorList>
            <person name="de Groot N.N."/>
        </authorList>
    </citation>
    <scope>NUCLEOTIDE SEQUENCE [LARGE SCALE GENOMIC DNA]</scope>
    <source>
        <strain evidence="1 2">DSM 27842</strain>
    </source>
</reference>
<dbReference type="EMBL" id="FODS01000011">
    <property type="protein sequence ID" value="SEO76165.1"/>
    <property type="molecule type" value="Genomic_DNA"/>
</dbReference>
<sequence>MALLLRIEHHCALIGLRQIGTRAGARPSQEAGRQA</sequence>
<dbReference type="AlphaFoldDB" id="A0A1H8SC62"/>